<accession>A0A1Z4JBA0</accession>
<evidence type="ECO:0000313" key="1">
    <source>
        <dbReference type="EMBL" id="BAY53727.1"/>
    </source>
</evidence>
<protein>
    <submittedName>
        <fullName evidence="1">Uncharacterized protein</fullName>
    </submittedName>
</protein>
<proteinExistence type="predicted"/>
<name>A0A1Z4JBA0_LEPBY</name>
<dbReference type="AlphaFoldDB" id="A0A1Z4JBA0"/>
<organism evidence="1 2">
    <name type="scientific">Leptolyngbya boryana NIES-2135</name>
    <dbReference type="NCBI Taxonomy" id="1973484"/>
    <lineage>
        <taxon>Bacteria</taxon>
        <taxon>Bacillati</taxon>
        <taxon>Cyanobacteriota</taxon>
        <taxon>Cyanophyceae</taxon>
        <taxon>Leptolyngbyales</taxon>
        <taxon>Leptolyngbyaceae</taxon>
        <taxon>Leptolyngbya group</taxon>
        <taxon>Leptolyngbya</taxon>
    </lineage>
</organism>
<keyword evidence="2" id="KW-1185">Reference proteome</keyword>
<sequence>MRHSRLTQSYLSPFPSLEVRETEIGRSVKPWTCQTIAQMSIPKADVLVEKSPVKARRLGIVRRSHSVADAHRVTIHRNVTRRMQVARERGDQNLLRALEAELREMISI</sequence>
<gene>
    <name evidence="1" type="ORF">NIES2135_05380</name>
</gene>
<evidence type="ECO:0000313" key="2">
    <source>
        <dbReference type="Proteomes" id="UP000217895"/>
    </source>
</evidence>
<dbReference type="EMBL" id="AP018203">
    <property type="protein sequence ID" value="BAY53727.1"/>
    <property type="molecule type" value="Genomic_DNA"/>
</dbReference>
<dbReference type="Proteomes" id="UP000217895">
    <property type="component" value="Chromosome"/>
</dbReference>
<reference evidence="1 2" key="1">
    <citation type="submission" date="2017-06" db="EMBL/GenBank/DDBJ databases">
        <title>Genome sequencing of cyanobaciteial culture collection at National Institute for Environmental Studies (NIES).</title>
        <authorList>
            <person name="Hirose Y."/>
            <person name="Shimura Y."/>
            <person name="Fujisawa T."/>
            <person name="Nakamura Y."/>
            <person name="Kawachi M."/>
        </authorList>
    </citation>
    <scope>NUCLEOTIDE SEQUENCE [LARGE SCALE GENOMIC DNA]</scope>
    <source>
        <strain evidence="1 2">NIES-2135</strain>
    </source>
</reference>